<dbReference type="Gene3D" id="2.30.30.40">
    <property type="entry name" value="SH3 Domains"/>
    <property type="match status" value="1"/>
</dbReference>
<dbReference type="InterPro" id="IPR036890">
    <property type="entry name" value="HATPase_C_sf"/>
</dbReference>
<gene>
    <name evidence="17" type="ORF">C6P61_16465</name>
</gene>
<feature type="region of interest" description="Disordered" evidence="13">
    <location>
        <begin position="158"/>
        <end position="216"/>
    </location>
</feature>
<dbReference type="Proteomes" id="UP000238326">
    <property type="component" value="Unassembled WGS sequence"/>
</dbReference>
<evidence type="ECO:0000256" key="11">
    <source>
        <dbReference type="ARBA" id="ARBA00035100"/>
    </source>
</evidence>
<dbReference type="CDD" id="cd16916">
    <property type="entry name" value="HATPase_CheA-like"/>
    <property type="match status" value="1"/>
</dbReference>
<feature type="modified residue" description="Phosphohistidine" evidence="12">
    <location>
        <position position="48"/>
    </location>
</feature>
<feature type="domain" description="Histidine kinase" evidence="14">
    <location>
        <begin position="254"/>
        <end position="462"/>
    </location>
</feature>
<dbReference type="InterPro" id="IPR005467">
    <property type="entry name" value="His_kinase_dom"/>
</dbReference>
<dbReference type="EMBL" id="PVLR01000061">
    <property type="protein sequence ID" value="PRD67458.1"/>
    <property type="molecule type" value="Genomic_DNA"/>
</dbReference>
<evidence type="ECO:0000256" key="4">
    <source>
        <dbReference type="ARBA" id="ARBA00022500"/>
    </source>
</evidence>
<dbReference type="Pfam" id="PF01627">
    <property type="entry name" value="Hpt"/>
    <property type="match status" value="1"/>
</dbReference>
<dbReference type="SMART" id="SM00073">
    <property type="entry name" value="HPT"/>
    <property type="match status" value="1"/>
</dbReference>
<sequence length="603" mass="65581">MAIDTSQFFQIFFDETEELLQQLEALLLDLDIQAPDVESLHAIFRIAHSVKGNAATFGFSDLTDITHVMESLLDEFRHGHLRLTELHRHLMLEAKDVLKMQLDGLQHERPVDQERVQQVRAALDAQWLRASNQSKTAASVEPVVAAAAQEEEDLGYGFFEPLDDLPGADPASASTEAAEAALLPAAAPGPVSAPEPSSPAGSTRRDNGSHGTETSTIRVNIDKVDQLINLVGELVITQAMISACSKDLDPALHEKLVSGIEHLSRNTRDLQDSVMSIRMMPMDFVFSRFPRLVHELSSKLGKRVEFVTEGGATELDKGLIEKIVDPLTHLVRNSVDHGIEAPALRLQSGKSETGLLRLSAMHQGSHIVIEVSDDGGGLDREKILRKASSSGLEVSPEMSDEEVWQLICLPGFSTAETVTDVSGRGVGMDVVRRNITSLGGTLGIKSLAGQGTRITISLPLTLAILDGISVRVGGEIYILPLSYVVESFQPARKDLHHLSGDGLVIRVRGEYLPVVALHELFGVMPQSQEPSNGILVVVQMESRKAALWIDEVIGQHQIVVKNLETHYRRVPNISGATILWDGSVSLIVDVAHLLGQQRSLTGA</sequence>
<evidence type="ECO:0000256" key="9">
    <source>
        <dbReference type="ARBA" id="ARBA00022840"/>
    </source>
</evidence>
<keyword evidence="9" id="KW-0067">ATP-binding</keyword>
<dbReference type="Gene3D" id="1.10.287.560">
    <property type="entry name" value="Histidine kinase CheA-like, homodimeric domain"/>
    <property type="match status" value="1"/>
</dbReference>
<dbReference type="Gene3D" id="3.30.565.10">
    <property type="entry name" value="Histidine kinase-like ATPase, C-terminal domain"/>
    <property type="match status" value="1"/>
</dbReference>
<dbReference type="SUPFAM" id="SSF55874">
    <property type="entry name" value="ATPase domain of HSP90 chaperone/DNA topoisomerase II/histidine kinase"/>
    <property type="match status" value="1"/>
</dbReference>
<dbReference type="InterPro" id="IPR002545">
    <property type="entry name" value="CheW-lke_dom"/>
</dbReference>
<comment type="caution">
    <text evidence="17">The sequence shown here is derived from an EMBL/GenBank/DDBJ whole genome shotgun (WGS) entry which is preliminary data.</text>
</comment>
<keyword evidence="8" id="KW-0418">Kinase</keyword>
<feature type="domain" description="HPt" evidence="16">
    <location>
        <begin position="1"/>
        <end position="105"/>
    </location>
</feature>
<feature type="compositionally biased region" description="Low complexity" evidence="13">
    <location>
        <begin position="170"/>
        <end position="190"/>
    </location>
</feature>
<keyword evidence="18" id="KW-1185">Reference proteome</keyword>
<dbReference type="GO" id="GO:0005524">
    <property type="term" value="F:ATP binding"/>
    <property type="evidence" value="ECO:0007669"/>
    <property type="project" value="UniProtKB-KW"/>
</dbReference>
<dbReference type="OrthoDB" id="9803176at2"/>
<dbReference type="GO" id="GO:0006935">
    <property type="term" value="P:chemotaxis"/>
    <property type="evidence" value="ECO:0007669"/>
    <property type="project" value="UniProtKB-KW"/>
</dbReference>
<evidence type="ECO:0000313" key="17">
    <source>
        <dbReference type="EMBL" id="PRD67458.1"/>
    </source>
</evidence>
<keyword evidence="6" id="KW-0808">Transferase</keyword>
<dbReference type="Pfam" id="PF02895">
    <property type="entry name" value="H-kinase_dim"/>
    <property type="match status" value="1"/>
</dbReference>
<keyword evidence="7" id="KW-0547">Nucleotide-binding</keyword>
<dbReference type="SMART" id="SM00260">
    <property type="entry name" value="CheW"/>
    <property type="match status" value="1"/>
</dbReference>
<evidence type="ECO:0000259" key="16">
    <source>
        <dbReference type="PROSITE" id="PS50894"/>
    </source>
</evidence>
<keyword evidence="5 12" id="KW-0597">Phosphoprotein</keyword>
<dbReference type="PRINTS" id="PR00344">
    <property type="entry name" value="BCTRLSENSOR"/>
</dbReference>
<accession>A0A2S9KAI2</accession>
<dbReference type="InterPro" id="IPR036061">
    <property type="entry name" value="CheW-like_dom_sf"/>
</dbReference>
<organism evidence="17 18">
    <name type="scientific">Malikia spinosa</name>
    <dbReference type="NCBI Taxonomy" id="86180"/>
    <lineage>
        <taxon>Bacteria</taxon>
        <taxon>Pseudomonadati</taxon>
        <taxon>Pseudomonadota</taxon>
        <taxon>Betaproteobacteria</taxon>
        <taxon>Burkholderiales</taxon>
        <taxon>Comamonadaceae</taxon>
        <taxon>Malikia</taxon>
    </lineage>
</organism>
<dbReference type="InterPro" id="IPR037006">
    <property type="entry name" value="CheA-like_homodim_sf"/>
</dbReference>
<dbReference type="AlphaFoldDB" id="A0A2S9KAI2"/>
<reference evidence="17 18" key="1">
    <citation type="submission" date="2018-03" db="EMBL/GenBank/DDBJ databases">
        <title>Comparative genomics illustrates the genes involved in a hyperalkaliphilic mechanisms of Serpentinomonas isolated from highly-alkaline calcium-rich serpentinized springs.</title>
        <authorList>
            <person name="Suzuki S."/>
            <person name="Ishii S."/>
            <person name="Walworth N."/>
            <person name="Bird L."/>
            <person name="Kuenen J.G."/>
            <person name="Nealson K.H."/>
        </authorList>
    </citation>
    <scope>NUCLEOTIDE SEQUENCE [LARGE SCALE GENOMIC DNA]</scope>
    <source>
        <strain evidence="17 18">83</strain>
    </source>
</reference>
<dbReference type="InterPro" id="IPR004358">
    <property type="entry name" value="Sig_transdc_His_kin-like_C"/>
</dbReference>
<dbReference type="InterPro" id="IPR036641">
    <property type="entry name" value="HPT_dom_sf"/>
</dbReference>
<dbReference type="PANTHER" id="PTHR43395:SF10">
    <property type="entry name" value="CHEMOTAXIS PROTEIN CHEA"/>
    <property type="match status" value="1"/>
</dbReference>
<evidence type="ECO:0000256" key="13">
    <source>
        <dbReference type="SAM" id="MobiDB-lite"/>
    </source>
</evidence>
<dbReference type="Pfam" id="PF02518">
    <property type="entry name" value="HATPase_c"/>
    <property type="match status" value="1"/>
</dbReference>
<keyword evidence="10" id="KW-0902">Two-component regulatory system</keyword>
<dbReference type="GO" id="GO:0005737">
    <property type="term" value="C:cytoplasm"/>
    <property type="evidence" value="ECO:0007669"/>
    <property type="project" value="InterPro"/>
</dbReference>
<evidence type="ECO:0000256" key="3">
    <source>
        <dbReference type="ARBA" id="ARBA00021495"/>
    </source>
</evidence>
<evidence type="ECO:0000256" key="2">
    <source>
        <dbReference type="ARBA" id="ARBA00012438"/>
    </source>
</evidence>
<feature type="domain" description="CheW-like" evidence="15">
    <location>
        <begin position="464"/>
        <end position="599"/>
    </location>
</feature>
<evidence type="ECO:0000256" key="5">
    <source>
        <dbReference type="ARBA" id="ARBA00022553"/>
    </source>
</evidence>
<evidence type="ECO:0000256" key="7">
    <source>
        <dbReference type="ARBA" id="ARBA00022741"/>
    </source>
</evidence>
<protein>
    <recommendedName>
        <fullName evidence="3">Chemotaxis protein CheA</fullName>
        <ecNumber evidence="2">2.7.13.3</ecNumber>
    </recommendedName>
</protein>
<evidence type="ECO:0000256" key="1">
    <source>
        <dbReference type="ARBA" id="ARBA00000085"/>
    </source>
</evidence>
<dbReference type="PROSITE" id="PS50851">
    <property type="entry name" value="CHEW"/>
    <property type="match status" value="1"/>
</dbReference>
<name>A0A2S9KAI2_9BURK</name>
<evidence type="ECO:0000313" key="18">
    <source>
        <dbReference type="Proteomes" id="UP000238326"/>
    </source>
</evidence>
<dbReference type="FunFam" id="2.30.30.40:FF:000048">
    <property type="entry name" value="Chemotaxis protein CheA, putative"/>
    <property type="match status" value="1"/>
</dbReference>
<dbReference type="FunFam" id="3.30.565.10:FF:000016">
    <property type="entry name" value="Chemotaxis protein CheA, putative"/>
    <property type="match status" value="1"/>
</dbReference>
<dbReference type="RefSeq" id="WP_105731004.1">
    <property type="nucleotide sequence ID" value="NZ_PVLR01000061.1"/>
</dbReference>
<dbReference type="CDD" id="cd00731">
    <property type="entry name" value="CheA_reg"/>
    <property type="match status" value="1"/>
</dbReference>
<dbReference type="SMART" id="SM00387">
    <property type="entry name" value="HATPase_c"/>
    <property type="match status" value="1"/>
</dbReference>
<dbReference type="Gene3D" id="1.20.120.160">
    <property type="entry name" value="HPT domain"/>
    <property type="match status" value="1"/>
</dbReference>
<evidence type="ECO:0000256" key="8">
    <source>
        <dbReference type="ARBA" id="ARBA00022777"/>
    </source>
</evidence>
<comment type="catalytic activity">
    <reaction evidence="1">
        <text>ATP + protein L-histidine = ADP + protein N-phospho-L-histidine.</text>
        <dbReference type="EC" id="2.7.13.3"/>
    </reaction>
</comment>
<keyword evidence="4" id="KW-0145">Chemotaxis</keyword>
<dbReference type="Pfam" id="PF01584">
    <property type="entry name" value="CheW"/>
    <property type="match status" value="1"/>
</dbReference>
<dbReference type="SUPFAM" id="SSF50341">
    <property type="entry name" value="CheW-like"/>
    <property type="match status" value="1"/>
</dbReference>
<evidence type="ECO:0000259" key="14">
    <source>
        <dbReference type="PROSITE" id="PS50109"/>
    </source>
</evidence>
<evidence type="ECO:0000256" key="6">
    <source>
        <dbReference type="ARBA" id="ARBA00022679"/>
    </source>
</evidence>
<dbReference type="GO" id="GO:0000155">
    <property type="term" value="F:phosphorelay sensor kinase activity"/>
    <property type="evidence" value="ECO:0007669"/>
    <property type="project" value="InterPro"/>
</dbReference>
<dbReference type="InterPro" id="IPR051315">
    <property type="entry name" value="Bact_Chemotaxis_CheA"/>
</dbReference>
<evidence type="ECO:0000259" key="15">
    <source>
        <dbReference type="PROSITE" id="PS50851"/>
    </source>
</evidence>
<dbReference type="CDD" id="cd00088">
    <property type="entry name" value="HPT"/>
    <property type="match status" value="1"/>
</dbReference>
<proteinExistence type="predicted"/>
<dbReference type="SMART" id="SM01231">
    <property type="entry name" value="H-kinase_dim"/>
    <property type="match status" value="1"/>
</dbReference>
<dbReference type="PROSITE" id="PS50109">
    <property type="entry name" value="HIS_KIN"/>
    <property type="match status" value="1"/>
</dbReference>
<dbReference type="PANTHER" id="PTHR43395">
    <property type="entry name" value="SENSOR HISTIDINE KINASE CHEA"/>
    <property type="match status" value="1"/>
</dbReference>
<dbReference type="InterPro" id="IPR004105">
    <property type="entry name" value="CheA-like_dim"/>
</dbReference>
<dbReference type="InterPro" id="IPR003594">
    <property type="entry name" value="HATPase_dom"/>
</dbReference>
<dbReference type="SUPFAM" id="SSF47226">
    <property type="entry name" value="Histidine-containing phosphotransfer domain, HPT domain"/>
    <property type="match status" value="1"/>
</dbReference>
<evidence type="ECO:0000256" key="10">
    <source>
        <dbReference type="ARBA" id="ARBA00023012"/>
    </source>
</evidence>
<dbReference type="InterPro" id="IPR036097">
    <property type="entry name" value="HisK_dim/P_sf"/>
</dbReference>
<dbReference type="InterPro" id="IPR008207">
    <property type="entry name" value="Sig_transdc_His_kin_Hpt_dom"/>
</dbReference>
<comment type="function">
    <text evidence="11">Involved in the transmission of sensory signals from the chemoreceptors to the flagellar motors. CheA is autophosphorylated; it can transfer its phosphate group to either CheB or CheY.</text>
</comment>
<evidence type="ECO:0000256" key="12">
    <source>
        <dbReference type="PROSITE-ProRule" id="PRU00110"/>
    </source>
</evidence>
<dbReference type="SUPFAM" id="SSF47384">
    <property type="entry name" value="Homodimeric domain of signal transducing histidine kinase"/>
    <property type="match status" value="1"/>
</dbReference>
<dbReference type="EC" id="2.7.13.3" evidence="2"/>
<dbReference type="PROSITE" id="PS50894">
    <property type="entry name" value="HPT"/>
    <property type="match status" value="1"/>
</dbReference>